<dbReference type="NCBIfam" id="TIGR02963">
    <property type="entry name" value="xanthine_xdhA"/>
    <property type="match status" value="1"/>
</dbReference>
<reference evidence="8 9" key="1">
    <citation type="submission" date="2020-05" db="EMBL/GenBank/DDBJ databases">
        <title>Whole Genome Sequences of Enterobacteriales Associated with the International Space Station.</title>
        <authorList>
            <person name="Bharadwaj A."/>
            <person name="Daudu R."/>
            <person name="Singh N."/>
            <person name="Wood J."/>
            <person name="Debieu M."/>
            <person name="Mason C."/>
            <person name="Wang C."/>
            <person name="Venkateswaran K."/>
        </authorList>
    </citation>
    <scope>NUCLEOTIDE SEQUENCE [LARGE SCALE GENOMIC DNA]</scope>
    <source>
        <strain evidence="8 9">IF5SW-B1</strain>
    </source>
</reference>
<dbReference type="InterPro" id="IPR001041">
    <property type="entry name" value="2Fe-2S_ferredoxin-type"/>
</dbReference>
<keyword evidence="4 8" id="KW-0560">Oxidoreductase</keyword>
<evidence type="ECO:0000256" key="2">
    <source>
        <dbReference type="ARBA" id="ARBA00022723"/>
    </source>
</evidence>
<dbReference type="PIRSF" id="PIRSF036557">
    <property type="entry name" value="XdhA_RC"/>
    <property type="match status" value="1"/>
</dbReference>
<dbReference type="Gene3D" id="3.10.20.30">
    <property type="match status" value="1"/>
</dbReference>
<dbReference type="PROSITE" id="PS00197">
    <property type="entry name" value="2FE2S_FER_1"/>
    <property type="match status" value="1"/>
</dbReference>
<evidence type="ECO:0000259" key="7">
    <source>
        <dbReference type="PROSITE" id="PS51387"/>
    </source>
</evidence>
<dbReference type="GO" id="GO:0071949">
    <property type="term" value="F:FAD binding"/>
    <property type="evidence" value="ECO:0007669"/>
    <property type="project" value="InterPro"/>
</dbReference>
<dbReference type="PANTHER" id="PTHR45444:SF3">
    <property type="entry name" value="XANTHINE DEHYDROGENASE"/>
    <property type="match status" value="1"/>
</dbReference>
<dbReference type="InterPro" id="IPR036010">
    <property type="entry name" value="2Fe-2S_ferredoxin-like_sf"/>
</dbReference>
<organism evidence="8 9">
    <name type="scientific">Pantoea brenneri</name>
    <dbReference type="NCBI Taxonomy" id="472694"/>
    <lineage>
        <taxon>Bacteria</taxon>
        <taxon>Pseudomonadati</taxon>
        <taxon>Pseudomonadota</taxon>
        <taxon>Gammaproteobacteria</taxon>
        <taxon>Enterobacterales</taxon>
        <taxon>Erwiniaceae</taxon>
        <taxon>Pantoea</taxon>
    </lineage>
</organism>
<dbReference type="Pfam" id="PF00111">
    <property type="entry name" value="Fer2"/>
    <property type="match status" value="1"/>
</dbReference>
<evidence type="ECO:0000313" key="9">
    <source>
        <dbReference type="Proteomes" id="UP000566985"/>
    </source>
</evidence>
<dbReference type="SUPFAM" id="SSF47741">
    <property type="entry name" value="CO dehydrogenase ISP C-domain like"/>
    <property type="match status" value="1"/>
</dbReference>
<dbReference type="PROSITE" id="PS51387">
    <property type="entry name" value="FAD_PCMH"/>
    <property type="match status" value="1"/>
</dbReference>
<dbReference type="SUPFAM" id="SSF56176">
    <property type="entry name" value="FAD-binding/transporter-associated domain-like"/>
    <property type="match status" value="1"/>
</dbReference>
<dbReference type="Gene3D" id="3.30.390.50">
    <property type="entry name" value="CO dehydrogenase flavoprotein, C-terminal domain"/>
    <property type="match status" value="1"/>
</dbReference>
<comment type="caution">
    <text evidence="8">The sequence shown here is derived from an EMBL/GenBank/DDBJ whole genome shotgun (WGS) entry which is preliminary data.</text>
</comment>
<keyword evidence="5" id="KW-0408">Iron</keyword>
<evidence type="ECO:0000256" key="5">
    <source>
        <dbReference type="ARBA" id="ARBA00023004"/>
    </source>
</evidence>
<dbReference type="SUPFAM" id="SSF54292">
    <property type="entry name" value="2Fe-2S ferredoxin-like"/>
    <property type="match status" value="1"/>
</dbReference>
<dbReference type="Pfam" id="PF00941">
    <property type="entry name" value="FAD_binding_5"/>
    <property type="match status" value="1"/>
</dbReference>
<dbReference type="InterPro" id="IPR016166">
    <property type="entry name" value="FAD-bd_PCMH"/>
</dbReference>
<dbReference type="InterPro" id="IPR036683">
    <property type="entry name" value="CO_DH_flav_C_dom_sf"/>
</dbReference>
<dbReference type="GO" id="GO:0004854">
    <property type="term" value="F:xanthine dehydrogenase activity"/>
    <property type="evidence" value="ECO:0007669"/>
    <property type="project" value="UniProtKB-EC"/>
</dbReference>
<dbReference type="AlphaFoldDB" id="A0A7Y6NB58"/>
<keyword evidence="1" id="KW-0285">Flavoprotein</keyword>
<evidence type="ECO:0000256" key="1">
    <source>
        <dbReference type="ARBA" id="ARBA00022630"/>
    </source>
</evidence>
<dbReference type="InterPro" id="IPR012675">
    <property type="entry name" value="Beta-grasp_dom_sf"/>
</dbReference>
<dbReference type="EC" id="1.17.1.4" evidence="8"/>
<name>A0A7Y6NB58_9GAMM</name>
<dbReference type="Gene3D" id="3.30.465.10">
    <property type="match status" value="1"/>
</dbReference>
<dbReference type="InterPro" id="IPR016167">
    <property type="entry name" value="FAD-bd_PCMH_sub1"/>
</dbReference>
<gene>
    <name evidence="8" type="primary">xdhA</name>
    <name evidence="8" type="ORF">HU668_02285</name>
</gene>
<accession>A0A7Y6NB58</accession>
<dbReference type="EMBL" id="JABWPM010000001">
    <property type="protein sequence ID" value="NUY95284.1"/>
    <property type="molecule type" value="Genomic_DNA"/>
</dbReference>
<dbReference type="CDD" id="cd00207">
    <property type="entry name" value="fer2"/>
    <property type="match status" value="1"/>
</dbReference>
<dbReference type="Pfam" id="PF01799">
    <property type="entry name" value="Fer2_2"/>
    <property type="match status" value="1"/>
</dbReference>
<dbReference type="InterPro" id="IPR014307">
    <property type="entry name" value="Xanthine_DH_ssu"/>
</dbReference>
<dbReference type="PROSITE" id="PS51085">
    <property type="entry name" value="2FE2S_FER_2"/>
    <property type="match status" value="1"/>
</dbReference>
<dbReference type="Pfam" id="PF03450">
    <property type="entry name" value="CO_deh_flav_C"/>
    <property type="match status" value="1"/>
</dbReference>
<evidence type="ECO:0000256" key="4">
    <source>
        <dbReference type="ARBA" id="ARBA00023002"/>
    </source>
</evidence>
<dbReference type="InterPro" id="IPR002346">
    <property type="entry name" value="Mopterin_DH_FAD-bd"/>
</dbReference>
<dbReference type="InterPro" id="IPR002888">
    <property type="entry name" value="2Fe-2S-bd"/>
</dbReference>
<dbReference type="SMART" id="SM01092">
    <property type="entry name" value="CO_deh_flav_C"/>
    <property type="match status" value="1"/>
</dbReference>
<dbReference type="InterPro" id="IPR036884">
    <property type="entry name" value="2Fe-2S-bd_dom_sf"/>
</dbReference>
<proteinExistence type="predicted"/>
<evidence type="ECO:0000313" key="8">
    <source>
        <dbReference type="EMBL" id="NUY95284.1"/>
    </source>
</evidence>
<feature type="domain" description="2Fe-2S ferredoxin-type" evidence="6">
    <location>
        <begin position="1"/>
        <end position="85"/>
    </location>
</feature>
<dbReference type="Gene3D" id="1.10.150.120">
    <property type="entry name" value="[2Fe-2S]-binding domain"/>
    <property type="match status" value="1"/>
</dbReference>
<dbReference type="InterPro" id="IPR005107">
    <property type="entry name" value="CO_DH_flav_C"/>
</dbReference>
<dbReference type="RefSeq" id="WP_069728332.1">
    <property type="nucleotide sequence ID" value="NZ_JABWPE010000001.1"/>
</dbReference>
<keyword evidence="3" id="KW-0274">FAD</keyword>
<protein>
    <submittedName>
        <fullName evidence="8">Xanthine dehydrogenase small subunit</fullName>
        <ecNumber evidence="8">1.17.1.4</ecNumber>
    </submittedName>
</protein>
<dbReference type="GO" id="GO:0051537">
    <property type="term" value="F:2 iron, 2 sulfur cluster binding"/>
    <property type="evidence" value="ECO:0007669"/>
    <property type="project" value="InterPro"/>
</dbReference>
<evidence type="ECO:0000256" key="3">
    <source>
        <dbReference type="ARBA" id="ARBA00022827"/>
    </source>
</evidence>
<keyword evidence="2" id="KW-0479">Metal-binding</keyword>
<dbReference type="PANTHER" id="PTHR45444">
    <property type="entry name" value="XANTHINE DEHYDROGENASE"/>
    <property type="match status" value="1"/>
</dbReference>
<sequence>MIQFLLNNQLITEEALDPNLTVLNYLRGHQHRTGTKEGCASGDCGACSVTLGKAVDGEMQYETVNSCLTLVSTLQGKQLITVEDLRHGRALHPAQQAMVDCHGSQCGFCTPGFVMSLFSLQKSASGWNRHQAESALAGNLCRCTGYRPIMAAAQQLCSQPVSDQFDHHAASVVQRLEALANNQMQQLSGDGRRCYLPKTPAQLAQIYLAHPEATLIAGGTDLSLTITQQHKRIPLLIALEQVTALRVCSEFDDHYLLGAAASLQQITDFLADRIPGVSEMLHRFASLQIRLQGTLGGNIANASPIGDASPMLLALNASLLLQHGEQQRSLPLDRFFTGYRQTCLQPGEFIRAIRIDKVTVSPDFVAWKVSKRLDDDISAVFAAFNLEIEQGHVRAVRIAFGGMAATPKRATHCEQALLDQPFNAVTVSRAAAALAEDFHPLSDFRASASYRLQVARNLLRRYYHRYNGELPCVEVARYVS</sequence>
<dbReference type="GO" id="GO:0005506">
    <property type="term" value="F:iron ion binding"/>
    <property type="evidence" value="ECO:0007669"/>
    <property type="project" value="InterPro"/>
</dbReference>
<dbReference type="InterPro" id="IPR016169">
    <property type="entry name" value="FAD-bd_PCMH_sub2"/>
</dbReference>
<dbReference type="InterPro" id="IPR012175">
    <property type="entry name" value="Xanth_DH_ssu_bac"/>
</dbReference>
<dbReference type="InterPro" id="IPR016208">
    <property type="entry name" value="Ald_Oxase/xanthine_DH-like"/>
</dbReference>
<dbReference type="Proteomes" id="UP000566985">
    <property type="component" value="Unassembled WGS sequence"/>
</dbReference>
<dbReference type="SUPFAM" id="SSF55447">
    <property type="entry name" value="CO dehydrogenase flavoprotein C-terminal domain-like"/>
    <property type="match status" value="1"/>
</dbReference>
<dbReference type="InterPro" id="IPR036318">
    <property type="entry name" value="FAD-bd_PCMH-like_sf"/>
</dbReference>
<dbReference type="GeneID" id="57343949"/>
<evidence type="ECO:0000259" key="6">
    <source>
        <dbReference type="PROSITE" id="PS51085"/>
    </source>
</evidence>
<feature type="domain" description="FAD-binding PCMH-type" evidence="7">
    <location>
        <begin position="187"/>
        <end position="360"/>
    </location>
</feature>
<dbReference type="InterPro" id="IPR006058">
    <property type="entry name" value="2Fe2S_fd_BS"/>
</dbReference>
<dbReference type="Gene3D" id="3.30.43.10">
    <property type="entry name" value="Uridine Diphospho-n-acetylenolpyruvylglucosamine Reductase, domain 2"/>
    <property type="match status" value="1"/>
</dbReference>